<feature type="non-terminal residue" evidence="2">
    <location>
        <position position="1"/>
    </location>
</feature>
<dbReference type="AlphaFoldDB" id="E9JFW9"/>
<protein>
    <submittedName>
        <fullName evidence="2">Uncharacterized protein</fullName>
    </submittedName>
</protein>
<name>E9JFW9_JATCU</name>
<reference evidence="2" key="1">
    <citation type="submission" date="2009-09" db="EMBL/GenBank/DDBJ databases">
        <authorList>
            <person name="Eswaran N."/>
            <person name="Sathram B."/>
            <person name="Anantharaman B."/>
            <person name="Johnson T.S."/>
        </authorList>
    </citation>
    <scope>NUCLEOTIDE SEQUENCE</scope>
</reference>
<sequence length="75" mass="8667">KPLRGVRNQRPRPPLNKRFHIPFGRRGKWRTAPQPQGGINYHQGERGGFTLFRGNNQGREILIITRKKSKNGIPL</sequence>
<evidence type="ECO:0000256" key="1">
    <source>
        <dbReference type="SAM" id="MobiDB-lite"/>
    </source>
</evidence>
<proteinExistence type="evidence at transcript level"/>
<evidence type="ECO:0000313" key="2">
    <source>
        <dbReference type="EMBL" id="ADU56188.1"/>
    </source>
</evidence>
<accession>E9JFW9</accession>
<organism evidence="2">
    <name type="scientific">Jatropha curcas</name>
    <name type="common">Barbados nut</name>
    <dbReference type="NCBI Taxonomy" id="180498"/>
    <lineage>
        <taxon>Eukaryota</taxon>
        <taxon>Viridiplantae</taxon>
        <taxon>Streptophyta</taxon>
        <taxon>Embryophyta</taxon>
        <taxon>Tracheophyta</taxon>
        <taxon>Spermatophyta</taxon>
        <taxon>Magnoliopsida</taxon>
        <taxon>eudicotyledons</taxon>
        <taxon>Gunneridae</taxon>
        <taxon>Pentapetalae</taxon>
        <taxon>rosids</taxon>
        <taxon>fabids</taxon>
        <taxon>Malpighiales</taxon>
        <taxon>Euphorbiaceae</taxon>
        <taxon>Crotonoideae</taxon>
        <taxon>Jatropheae</taxon>
        <taxon>Jatropha</taxon>
    </lineage>
</organism>
<feature type="region of interest" description="Disordered" evidence="1">
    <location>
        <begin position="1"/>
        <end position="21"/>
    </location>
</feature>
<dbReference type="EMBL" id="GQ906388">
    <property type="protein sequence ID" value="ADU56188.1"/>
    <property type="molecule type" value="mRNA"/>
</dbReference>